<feature type="compositionally biased region" description="Polar residues" evidence="1">
    <location>
        <begin position="19"/>
        <end position="31"/>
    </location>
</feature>
<feature type="region of interest" description="Disordered" evidence="1">
    <location>
        <begin position="90"/>
        <end position="113"/>
    </location>
</feature>
<gene>
    <name evidence="2" type="ORF">L916_01094</name>
</gene>
<feature type="region of interest" description="Disordered" evidence="1">
    <location>
        <begin position="1"/>
        <end position="59"/>
    </location>
</feature>
<feature type="compositionally biased region" description="Basic residues" evidence="1">
    <location>
        <begin position="96"/>
        <end position="107"/>
    </location>
</feature>
<dbReference type="AlphaFoldDB" id="W2JSS8"/>
<dbReference type="VEuPathDB" id="FungiDB:PPTG_20822"/>
<reference evidence="2 3" key="1">
    <citation type="submission" date="2013-11" db="EMBL/GenBank/DDBJ databases">
        <title>The Genome Sequence of Phytophthora parasitica CJ05E6.</title>
        <authorList>
            <consortium name="The Broad Institute Genomics Platform"/>
            <person name="Russ C."/>
            <person name="Tyler B."/>
            <person name="Panabieres F."/>
            <person name="Shan W."/>
            <person name="Tripathy S."/>
            <person name="Grunwald N."/>
            <person name="Machado M."/>
            <person name="Johnson C.S."/>
            <person name="Arredondo F."/>
            <person name="Hong C."/>
            <person name="Coffey M."/>
            <person name="Young S.K."/>
            <person name="Zeng Q."/>
            <person name="Gargeya S."/>
            <person name="Fitzgerald M."/>
            <person name="Abouelleil A."/>
            <person name="Alvarado L."/>
            <person name="Chapman S.B."/>
            <person name="Gainer-Dewar J."/>
            <person name="Goldberg J."/>
            <person name="Griggs A."/>
            <person name="Gujja S."/>
            <person name="Hansen M."/>
            <person name="Howarth C."/>
            <person name="Imamovic A."/>
            <person name="Ireland A."/>
            <person name="Larimer J."/>
            <person name="McCowan C."/>
            <person name="Murphy C."/>
            <person name="Pearson M."/>
            <person name="Poon T.W."/>
            <person name="Priest M."/>
            <person name="Roberts A."/>
            <person name="Saif S."/>
            <person name="Shea T."/>
            <person name="Sykes S."/>
            <person name="Wortman J."/>
            <person name="Nusbaum C."/>
            <person name="Birren B."/>
        </authorList>
    </citation>
    <scope>NUCLEOTIDE SEQUENCE [LARGE SCALE GENOMIC DNA]</scope>
    <source>
        <strain evidence="2 3">CJ05E6</strain>
    </source>
</reference>
<name>W2JSS8_PHYNI</name>
<feature type="compositionally biased region" description="Basic and acidic residues" evidence="1">
    <location>
        <begin position="1"/>
        <end position="10"/>
    </location>
</feature>
<evidence type="ECO:0000313" key="3">
    <source>
        <dbReference type="Proteomes" id="UP000053864"/>
    </source>
</evidence>
<dbReference type="Proteomes" id="UP000053864">
    <property type="component" value="Unassembled WGS sequence"/>
</dbReference>
<evidence type="ECO:0000313" key="2">
    <source>
        <dbReference type="EMBL" id="ETL49416.1"/>
    </source>
</evidence>
<evidence type="ECO:0000256" key="1">
    <source>
        <dbReference type="SAM" id="MobiDB-lite"/>
    </source>
</evidence>
<sequence length="113" mass="11947">MERASLERLHGVKAKGTPTEAQAASATSNGTPKGGVPEVSADKTVRPSSGGAARRGRRGLVGENCHGLQLDGGLAILVDCIQKVCNYRLNGLHPTSKGKRSRRRRSMSRVGLE</sequence>
<dbReference type="EMBL" id="KI670585">
    <property type="protein sequence ID" value="ETL49416.1"/>
    <property type="molecule type" value="Genomic_DNA"/>
</dbReference>
<accession>W2JSS8</accession>
<proteinExistence type="predicted"/>
<protein>
    <submittedName>
        <fullName evidence="2">Uncharacterized protein</fullName>
    </submittedName>
</protein>
<organism evidence="2 3">
    <name type="scientific">Phytophthora nicotianae</name>
    <name type="common">Potato buckeye rot agent</name>
    <name type="synonym">Phytophthora parasitica</name>
    <dbReference type="NCBI Taxonomy" id="4792"/>
    <lineage>
        <taxon>Eukaryota</taxon>
        <taxon>Sar</taxon>
        <taxon>Stramenopiles</taxon>
        <taxon>Oomycota</taxon>
        <taxon>Peronosporomycetes</taxon>
        <taxon>Peronosporales</taxon>
        <taxon>Peronosporaceae</taxon>
        <taxon>Phytophthora</taxon>
    </lineage>
</organism>